<evidence type="ECO:0000313" key="2">
    <source>
        <dbReference type="Proteomes" id="UP000595792"/>
    </source>
</evidence>
<dbReference type="Proteomes" id="UP000595792">
    <property type="component" value="Chromosome"/>
</dbReference>
<dbReference type="RefSeq" id="WP_157781260.1">
    <property type="nucleotide sequence ID" value="NZ_CP015406.2"/>
</dbReference>
<gene>
    <name evidence="1" type="ORF">I5Q84_12965</name>
</gene>
<reference evidence="1 2" key="1">
    <citation type="submission" date="2020-11" db="EMBL/GenBank/DDBJ databases">
        <title>Closed and high quality bacterial genomes of the OMM12 community.</title>
        <authorList>
            <person name="Marbouty M."/>
            <person name="Lamy-Besnier Q."/>
            <person name="Debarbieux L."/>
            <person name="Koszul R."/>
        </authorList>
    </citation>
    <scope>NUCLEOTIDE SEQUENCE [LARGE SCALE GENOMIC DNA]</scope>
    <source>
        <strain evidence="1 2">YL31</strain>
    </source>
</reference>
<sequence>MSDLTVRELKRDAARVKHEVDELDRVAYGMTFDELIRLLAGQKPESTNGEKDDNGWG</sequence>
<evidence type="ECO:0000313" key="1">
    <source>
        <dbReference type="EMBL" id="QQR04884.1"/>
    </source>
</evidence>
<accession>A0AAX1KG62</accession>
<proteinExistence type="predicted"/>
<dbReference type="EMBL" id="CP065315">
    <property type="protein sequence ID" value="QQR04884.1"/>
    <property type="molecule type" value="Genomic_DNA"/>
</dbReference>
<organism evidence="1 2">
    <name type="scientific">Flavonifractor plautii</name>
    <name type="common">Fusobacterium plautii</name>
    <dbReference type="NCBI Taxonomy" id="292800"/>
    <lineage>
        <taxon>Bacteria</taxon>
        <taxon>Bacillati</taxon>
        <taxon>Bacillota</taxon>
        <taxon>Clostridia</taxon>
        <taxon>Eubacteriales</taxon>
        <taxon>Oscillospiraceae</taxon>
        <taxon>Flavonifractor</taxon>
    </lineage>
</organism>
<dbReference type="AlphaFoldDB" id="A0AAX1KG62"/>
<protein>
    <submittedName>
        <fullName evidence="1">Uncharacterized protein</fullName>
    </submittedName>
</protein>
<name>A0AAX1KG62_FLAPL</name>